<dbReference type="Proteomes" id="UP001589810">
    <property type="component" value="Unassembled WGS sequence"/>
</dbReference>
<name>A0ABV6N5G1_9PSEU</name>
<proteinExistence type="predicted"/>
<evidence type="ECO:0000256" key="1">
    <source>
        <dbReference type="ARBA" id="ARBA00022801"/>
    </source>
</evidence>
<protein>
    <submittedName>
        <fullName evidence="3">PP2C family protein-serine/threonine phosphatase</fullName>
        <ecNumber evidence="3">3.1.3.16</ecNumber>
    </submittedName>
</protein>
<dbReference type="Pfam" id="PF07228">
    <property type="entry name" value="SpoIIE"/>
    <property type="match status" value="1"/>
</dbReference>
<dbReference type="Gene3D" id="3.60.40.10">
    <property type="entry name" value="PPM-type phosphatase domain"/>
    <property type="match status" value="1"/>
</dbReference>
<dbReference type="InterPro" id="IPR036457">
    <property type="entry name" value="PPM-type-like_dom_sf"/>
</dbReference>
<gene>
    <name evidence="3" type="ORF">ACFFH7_40310</name>
</gene>
<organism evidence="3 4">
    <name type="scientific">Kutzneria chonburiensis</name>
    <dbReference type="NCBI Taxonomy" id="1483604"/>
    <lineage>
        <taxon>Bacteria</taxon>
        <taxon>Bacillati</taxon>
        <taxon>Actinomycetota</taxon>
        <taxon>Actinomycetes</taxon>
        <taxon>Pseudonocardiales</taxon>
        <taxon>Pseudonocardiaceae</taxon>
        <taxon>Kutzneria</taxon>
    </lineage>
</organism>
<keyword evidence="1 3" id="KW-0378">Hydrolase</keyword>
<evidence type="ECO:0000313" key="3">
    <source>
        <dbReference type="EMBL" id="MFC0547807.1"/>
    </source>
</evidence>
<dbReference type="InterPro" id="IPR011006">
    <property type="entry name" value="CheY-like_superfamily"/>
</dbReference>
<dbReference type="EMBL" id="JBHLUD010000015">
    <property type="protein sequence ID" value="MFC0547807.1"/>
    <property type="molecule type" value="Genomic_DNA"/>
</dbReference>
<dbReference type="PANTHER" id="PTHR43156:SF2">
    <property type="entry name" value="STAGE II SPORULATION PROTEIN E"/>
    <property type="match status" value="1"/>
</dbReference>
<dbReference type="PANTHER" id="PTHR43156">
    <property type="entry name" value="STAGE II SPORULATION PROTEIN E-RELATED"/>
    <property type="match status" value="1"/>
</dbReference>
<dbReference type="SUPFAM" id="SSF81606">
    <property type="entry name" value="PP2C-like"/>
    <property type="match status" value="1"/>
</dbReference>
<dbReference type="InterPro" id="IPR052016">
    <property type="entry name" value="Bact_Sigma-Reg"/>
</dbReference>
<dbReference type="RefSeq" id="WP_273938344.1">
    <property type="nucleotide sequence ID" value="NZ_CP097263.1"/>
</dbReference>
<keyword evidence="4" id="KW-1185">Reference proteome</keyword>
<dbReference type="InterPro" id="IPR001932">
    <property type="entry name" value="PPM-type_phosphatase-like_dom"/>
</dbReference>
<comment type="caution">
    <text evidence="3">The sequence shown here is derived from an EMBL/GenBank/DDBJ whole genome shotgun (WGS) entry which is preliminary data.</text>
</comment>
<dbReference type="SUPFAM" id="SSF52172">
    <property type="entry name" value="CheY-like"/>
    <property type="match status" value="1"/>
</dbReference>
<accession>A0ABV6N5G1</accession>
<evidence type="ECO:0000259" key="2">
    <source>
        <dbReference type="SMART" id="SM00331"/>
    </source>
</evidence>
<feature type="domain" description="PPM-type phosphatase" evidence="2">
    <location>
        <begin position="160"/>
        <end position="409"/>
    </location>
</feature>
<dbReference type="GO" id="GO:0004722">
    <property type="term" value="F:protein serine/threonine phosphatase activity"/>
    <property type="evidence" value="ECO:0007669"/>
    <property type="project" value="UniProtKB-EC"/>
</dbReference>
<sequence>MGATIALVVAEEHATTRELDRALRTAGFAVRHAVPGQEHAVAASAEPPDIVLVSASVGLHRLATLGQRFAADDVNPAIVVFPQDDFEALEACVTAGFDWVMPPFLPALLRSRLSTCWERSQLATAVEDMAAVANLREYERDMSIAREIQAGFLPEQLPAAHGWDFAVRFRPAKEVAGDFYDGFELVNGRRLGFLVADVCDKGVGAALFMALIRTLLRHTAEHTGSWWQDDVVQEVLVDSEVEAGGALPPLLSVGAGPLVQSVVGTNRYMARNHLRQGYFATLFFGVLDPTSGALLYINGGHNPPVLVRADGEITTLRPTGPAVGILADSSYTLGHTTLGPGDALFVYTDGVVDARDPDGGLFGYERMLDAVRTPCDTPEQLLDIMDTQLGLHVGQANQFDDITMLAVRRSV</sequence>
<reference evidence="3 4" key="1">
    <citation type="submission" date="2024-09" db="EMBL/GenBank/DDBJ databases">
        <authorList>
            <person name="Sun Q."/>
            <person name="Mori K."/>
        </authorList>
    </citation>
    <scope>NUCLEOTIDE SEQUENCE [LARGE SCALE GENOMIC DNA]</scope>
    <source>
        <strain evidence="3 4">TBRC 1432</strain>
    </source>
</reference>
<dbReference type="SMART" id="SM00331">
    <property type="entry name" value="PP2C_SIG"/>
    <property type="match status" value="1"/>
</dbReference>
<evidence type="ECO:0000313" key="4">
    <source>
        <dbReference type="Proteomes" id="UP001589810"/>
    </source>
</evidence>
<dbReference type="EC" id="3.1.3.16" evidence="3"/>